<keyword evidence="2" id="KW-1185">Reference proteome</keyword>
<evidence type="ECO:0000313" key="2">
    <source>
        <dbReference type="Proteomes" id="UP001203058"/>
    </source>
</evidence>
<reference evidence="1 2" key="1">
    <citation type="submission" date="2022-03" db="EMBL/GenBank/DDBJ databases">
        <authorList>
            <person name="Jo J.-H."/>
            <person name="Im W.-T."/>
        </authorList>
    </citation>
    <scope>NUCLEOTIDE SEQUENCE [LARGE SCALE GENOMIC DNA]</scope>
    <source>
        <strain evidence="1 2">SM33</strain>
    </source>
</reference>
<dbReference type="RefSeq" id="WP_241447147.1">
    <property type="nucleotide sequence ID" value="NZ_JAKZHW010000001.1"/>
</dbReference>
<accession>A0ABS9VN00</accession>
<dbReference type="Proteomes" id="UP001203058">
    <property type="component" value="Unassembled WGS sequence"/>
</dbReference>
<dbReference type="InterPro" id="IPR047324">
    <property type="entry name" value="LbH_gamma_CA-like"/>
</dbReference>
<dbReference type="Gene3D" id="2.160.10.10">
    <property type="entry name" value="Hexapeptide repeat proteins"/>
    <property type="match status" value="1"/>
</dbReference>
<dbReference type="PANTHER" id="PTHR13061">
    <property type="entry name" value="DYNACTIN SUBUNIT P25"/>
    <property type="match status" value="1"/>
</dbReference>
<comment type="caution">
    <text evidence="1">The sequence shown here is derived from an EMBL/GenBank/DDBJ whole genome shotgun (WGS) entry which is preliminary data.</text>
</comment>
<dbReference type="EMBL" id="JAKZHW010000001">
    <property type="protein sequence ID" value="MCH8616345.1"/>
    <property type="molecule type" value="Genomic_DNA"/>
</dbReference>
<proteinExistence type="predicted"/>
<name>A0ABS9VN00_9SPHN</name>
<gene>
    <name evidence="1" type="ORF">LZ016_09565</name>
</gene>
<dbReference type="SUPFAM" id="SSF51161">
    <property type="entry name" value="Trimeric LpxA-like enzymes"/>
    <property type="match status" value="1"/>
</dbReference>
<dbReference type="InterPro" id="IPR050484">
    <property type="entry name" value="Transf_Hexapept/Carb_Anhydrase"/>
</dbReference>
<protein>
    <submittedName>
        <fullName evidence="1">Gamma carbonic anhydrase family protein</fullName>
    </submittedName>
</protein>
<organism evidence="1 2">
    <name type="scientific">Sphingomonas telluris</name>
    <dbReference type="NCBI Taxonomy" id="2907998"/>
    <lineage>
        <taxon>Bacteria</taxon>
        <taxon>Pseudomonadati</taxon>
        <taxon>Pseudomonadota</taxon>
        <taxon>Alphaproteobacteria</taxon>
        <taxon>Sphingomonadales</taxon>
        <taxon>Sphingomonadaceae</taxon>
        <taxon>Sphingomonas</taxon>
    </lineage>
</organism>
<evidence type="ECO:0000313" key="1">
    <source>
        <dbReference type="EMBL" id="MCH8616345.1"/>
    </source>
</evidence>
<dbReference type="InterPro" id="IPR011004">
    <property type="entry name" value="Trimer_LpxA-like_sf"/>
</dbReference>
<sequence>MSLYAIDGLSPQLAEGAWAAPSAELIGDVRLAARASVWFGAVIRADNTPIILGEETNFQDGAVGHSDPGAPLTIGARVTVGHQAILHGCTVSDDCLIGMGARVLNGAFLGPECLVGANALITEGKRFEEGGLIVGAPARLIRPLTDAEKAGLRLSAAHYAEKAARYASGLQLLP</sequence>
<dbReference type="PANTHER" id="PTHR13061:SF29">
    <property type="entry name" value="GAMMA CARBONIC ANHYDRASE-LIKE 1, MITOCHONDRIAL-RELATED"/>
    <property type="match status" value="1"/>
</dbReference>
<dbReference type="CDD" id="cd04645">
    <property type="entry name" value="LbH_gamma_CA_like"/>
    <property type="match status" value="1"/>
</dbReference>